<dbReference type="Pfam" id="PF02493">
    <property type="entry name" value="MORN"/>
    <property type="match status" value="6"/>
</dbReference>
<sequence length="716" mass="81794">MEASTKFDRVCVALRERPIMEDDLSNVRLMLRVQDGQVVAFAPGASEGLMYSCDYYFPCDSKQEDLYHTIGMQMIEHALQGLSSNVVVFGYADTGKTYTLYGDDECSGLIHDTVGGLYERLQTFAQDQDVNITVRYWDMNLDAVEDNFRDGDNETKVLYAISRDSFNRLIIPNLTALEAPDFETFMSLLERGNKQRVRRARERMARWHGFIQLTITTSDKEEGDKNLIRTMTFVHMKGTDCVGMKDVRDAPLREGCCINVSVTLLRAAIIHSLSYRDKRRSQASTPEKLRKLICGSQSFFMECNFSRLMSQYVCGLEASFVIGCTSPLQYHETVNTLEGLQYFRRLECSLKPIVVMSERGLLMRELRRQEDLMGPGAVAELYSSDVGDRPLTEREEKLLETYRKLHGFDPRVGGDDDFKENDEAAIIERCKTRAQPVRGKVATHGQRKRIFLTSGKYPTYEGQWENGKFGGFGELLTRLTKYRGEFREGLREGEGTLWVRKDLKSEWVRVYKGEWLADKRDGFGTSWEDNGDIYEGGWCNDKRHGSGRHFLANGEIYKGEFREGLYHGRALLLLTNGDWYDGFWALGLREGPGMWCYVRRQQYLVGEWSKGVFKCGTMSDMPDKVTNDCSRFIPRLGLLRDEEVLGLEQRKLHDRRVREFAKLGITWTEPVVSPPLGAGARDMEVLSNDASGNDDGENPYDICMDNVADGWGLDVE</sequence>
<dbReference type="EMBL" id="HE573026">
    <property type="protein sequence ID" value="CCC52360.1"/>
    <property type="molecule type" value="Genomic_DNA"/>
</dbReference>
<dbReference type="SUPFAM" id="SSF82185">
    <property type="entry name" value="Histone H3 K4-specific methyltransferase SET7/9 N-terminal domain"/>
    <property type="match status" value="2"/>
</dbReference>
<dbReference type="GO" id="GO:0007018">
    <property type="term" value="P:microtubule-based movement"/>
    <property type="evidence" value="ECO:0007669"/>
    <property type="project" value="InterPro"/>
</dbReference>
<feature type="binding site" evidence="6">
    <location>
        <begin position="90"/>
        <end position="97"/>
    </location>
    <ligand>
        <name>ATP</name>
        <dbReference type="ChEBI" id="CHEBI:30616"/>
    </ligand>
</feature>
<keyword evidence="3" id="KW-0968">Cytoplasmic vesicle</keyword>
<comment type="similarity">
    <text evidence="6">Belongs to the TRAFAC class myosin-kinesin ATPase superfamily. Kinesin family.</text>
</comment>
<dbReference type="VEuPathDB" id="TriTrypDB:TvY486_1014030"/>
<dbReference type="InterPro" id="IPR003409">
    <property type="entry name" value="MORN"/>
</dbReference>
<dbReference type="InterPro" id="IPR052472">
    <property type="entry name" value="MORN3"/>
</dbReference>
<evidence type="ECO:0000313" key="8">
    <source>
        <dbReference type="EMBL" id="CCC52360.1"/>
    </source>
</evidence>
<dbReference type="PANTHER" id="PTHR46511">
    <property type="entry name" value="MORN REPEAT-CONTAINING PROTEIN 3"/>
    <property type="match status" value="1"/>
</dbReference>
<dbReference type="SMART" id="SM00129">
    <property type="entry name" value="KISc"/>
    <property type="match status" value="1"/>
</dbReference>
<dbReference type="InterPro" id="IPR036961">
    <property type="entry name" value="Kinesin_motor_dom_sf"/>
</dbReference>
<evidence type="ECO:0000256" key="4">
    <source>
        <dbReference type="ARBA" id="ARBA00039854"/>
    </source>
</evidence>
<dbReference type="AlphaFoldDB" id="G0U4J6"/>
<dbReference type="InterPro" id="IPR001752">
    <property type="entry name" value="Kinesin_motor_dom"/>
</dbReference>
<feature type="domain" description="Kinesin motor" evidence="7">
    <location>
        <begin position="9"/>
        <end position="261"/>
    </location>
</feature>
<dbReference type="Pfam" id="PF00225">
    <property type="entry name" value="Kinesin"/>
    <property type="match status" value="1"/>
</dbReference>
<protein>
    <recommendedName>
        <fullName evidence="4">MORN repeat-containing protein 3</fullName>
    </recommendedName>
</protein>
<dbReference type="GO" id="GO:0008017">
    <property type="term" value="F:microtubule binding"/>
    <property type="evidence" value="ECO:0007669"/>
    <property type="project" value="InterPro"/>
</dbReference>
<accession>G0U4J6</accession>
<keyword evidence="6" id="KW-0547">Nucleotide-binding</keyword>
<keyword evidence="6" id="KW-0067">ATP-binding</keyword>
<evidence type="ECO:0000256" key="2">
    <source>
        <dbReference type="ARBA" id="ARBA00022737"/>
    </source>
</evidence>
<keyword evidence="2" id="KW-0677">Repeat</keyword>
<dbReference type="InterPro" id="IPR027417">
    <property type="entry name" value="P-loop_NTPase"/>
</dbReference>
<name>G0U4J6_TRYVY</name>
<evidence type="ECO:0000256" key="1">
    <source>
        <dbReference type="ARBA" id="ARBA00004218"/>
    </source>
</evidence>
<dbReference type="GO" id="GO:0001669">
    <property type="term" value="C:acrosomal vesicle"/>
    <property type="evidence" value="ECO:0007669"/>
    <property type="project" value="UniProtKB-SubCell"/>
</dbReference>
<evidence type="ECO:0000256" key="3">
    <source>
        <dbReference type="ARBA" id="ARBA00023329"/>
    </source>
</evidence>
<dbReference type="GO" id="GO:0003777">
    <property type="term" value="F:microtubule motor activity"/>
    <property type="evidence" value="ECO:0007669"/>
    <property type="project" value="InterPro"/>
</dbReference>
<evidence type="ECO:0000256" key="6">
    <source>
        <dbReference type="PROSITE-ProRule" id="PRU00283"/>
    </source>
</evidence>
<comment type="subcellular location">
    <subcellularLocation>
        <location evidence="1">Cytoplasmic vesicle</location>
        <location evidence="1">Secretory vesicle</location>
        <location evidence="1">Acrosome</location>
    </subcellularLocation>
</comment>
<dbReference type="SMART" id="SM00698">
    <property type="entry name" value="MORN"/>
    <property type="match status" value="6"/>
</dbReference>
<dbReference type="SUPFAM" id="SSF52540">
    <property type="entry name" value="P-loop containing nucleoside triphosphate hydrolases"/>
    <property type="match status" value="1"/>
</dbReference>
<dbReference type="GO" id="GO:0005524">
    <property type="term" value="F:ATP binding"/>
    <property type="evidence" value="ECO:0007669"/>
    <property type="project" value="UniProtKB-UniRule"/>
</dbReference>
<reference evidence="8" key="1">
    <citation type="journal article" date="2012" name="Proc. Natl. Acad. Sci. U.S.A.">
        <title>Antigenic diversity is generated by distinct evolutionary mechanisms in African trypanosome species.</title>
        <authorList>
            <person name="Jackson A.P."/>
            <person name="Berry A."/>
            <person name="Aslett M."/>
            <person name="Allison H.C."/>
            <person name="Burton P."/>
            <person name="Vavrova-Anderson J."/>
            <person name="Brown R."/>
            <person name="Browne H."/>
            <person name="Corton N."/>
            <person name="Hauser H."/>
            <person name="Gamble J."/>
            <person name="Gilderthorp R."/>
            <person name="Marcello L."/>
            <person name="McQuillan J."/>
            <person name="Otto T.D."/>
            <person name="Quail M.A."/>
            <person name="Sanders M.J."/>
            <person name="van Tonder A."/>
            <person name="Ginger M.L."/>
            <person name="Field M.C."/>
            <person name="Barry J.D."/>
            <person name="Hertz-Fowler C."/>
            <person name="Berriman M."/>
        </authorList>
    </citation>
    <scope>NUCLEOTIDE SEQUENCE</scope>
    <source>
        <strain evidence="8">Y486</strain>
    </source>
</reference>
<dbReference type="OMA" id="PMATSEH"/>
<organism evidence="8">
    <name type="scientific">Trypanosoma vivax (strain Y486)</name>
    <dbReference type="NCBI Taxonomy" id="1055687"/>
    <lineage>
        <taxon>Eukaryota</taxon>
        <taxon>Discoba</taxon>
        <taxon>Euglenozoa</taxon>
        <taxon>Kinetoplastea</taxon>
        <taxon>Metakinetoplastina</taxon>
        <taxon>Trypanosomatida</taxon>
        <taxon>Trypanosomatidae</taxon>
        <taxon>Trypanosoma</taxon>
        <taxon>Duttonella</taxon>
    </lineage>
</organism>
<comment type="function">
    <text evidence="5">Assembles a suppression complex (suppresome) by tethering SIRT1 and MDM2 to regulate composite modifications of p53/TP53. Confers both deacetylation-mediated functional inactivation, by SIRT1, and ubiquitination-dependent degradation, by MDM2, of p53/TP53, promoting a proliferative and cell survival behaviors. May play a role in the regulation of spermatogenesis.</text>
</comment>
<dbReference type="Gene3D" id="2.20.110.10">
    <property type="entry name" value="Histone H3 K4-specific methyltransferase SET7/9 N-terminal domain"/>
    <property type="match status" value="1"/>
</dbReference>
<dbReference type="PROSITE" id="PS50067">
    <property type="entry name" value="KINESIN_MOTOR_2"/>
    <property type="match status" value="1"/>
</dbReference>
<evidence type="ECO:0000256" key="5">
    <source>
        <dbReference type="ARBA" id="ARBA00045851"/>
    </source>
</evidence>
<keyword evidence="6" id="KW-0505">Motor protein</keyword>
<dbReference type="PANTHER" id="PTHR46511:SF1">
    <property type="entry name" value="MORN REPEAT-CONTAINING PROTEIN 3"/>
    <property type="match status" value="1"/>
</dbReference>
<proteinExistence type="inferred from homology"/>
<dbReference type="Gene3D" id="3.40.850.10">
    <property type="entry name" value="Kinesin motor domain"/>
    <property type="match status" value="1"/>
</dbReference>
<gene>
    <name evidence="8" type="ORF">TVY486_1014030</name>
</gene>
<evidence type="ECO:0000259" key="7">
    <source>
        <dbReference type="PROSITE" id="PS50067"/>
    </source>
</evidence>